<evidence type="ECO:0000256" key="5">
    <source>
        <dbReference type="SAM" id="Phobius"/>
    </source>
</evidence>
<evidence type="ECO:0000256" key="1">
    <source>
        <dbReference type="ARBA" id="ARBA00022475"/>
    </source>
</evidence>
<evidence type="ECO:0000256" key="3">
    <source>
        <dbReference type="ARBA" id="ARBA00022989"/>
    </source>
</evidence>
<dbReference type="RefSeq" id="WP_161832316.1">
    <property type="nucleotide sequence ID" value="NZ_AP028127.1"/>
</dbReference>
<evidence type="ECO:0000313" key="7">
    <source>
        <dbReference type="Proteomes" id="UP001432099"/>
    </source>
</evidence>
<keyword evidence="3 5" id="KW-1133">Transmembrane helix</keyword>
<dbReference type="PANTHER" id="PTHR35529:SF2">
    <property type="entry name" value="SPORULATION PROTEIN YTAF-RELATED"/>
    <property type="match status" value="1"/>
</dbReference>
<dbReference type="Proteomes" id="UP001432099">
    <property type="component" value="Chromosome"/>
</dbReference>
<keyword evidence="7" id="KW-1185">Reference proteome</keyword>
<sequence length="199" mass="22027">MNFLAILLFSASVTCDNLIIGLSYGARKIKICFLSNLIVGMISCLGTLGGMYIGNLFDGFCVGSIAQYIGSALLFLFGIYMFYQSFRKHLKTKNDREILDDAANVAEQFDMDHSKSIDLREACMLGFFLCINNFGLGIGAALTGLNIYLTSITCLILSIFFIELGCRLTYNLLSQNTVKYAEYVASIMIILLALYQLIS</sequence>
<evidence type="ECO:0000313" key="6">
    <source>
        <dbReference type="EMBL" id="BEH90097.1"/>
    </source>
</evidence>
<accession>A0ABM8IFR9</accession>
<feature type="transmembrane region" description="Helical" evidence="5">
    <location>
        <begin position="122"/>
        <end position="141"/>
    </location>
</feature>
<dbReference type="Pfam" id="PF02659">
    <property type="entry name" value="Mntp"/>
    <property type="match status" value="1"/>
</dbReference>
<keyword evidence="4 5" id="KW-0472">Membrane</keyword>
<dbReference type="PANTHER" id="PTHR35529">
    <property type="entry name" value="MANGANESE EFFLUX PUMP MNTP-RELATED"/>
    <property type="match status" value="1"/>
</dbReference>
<feature type="transmembrane region" description="Helical" evidence="5">
    <location>
        <begin position="65"/>
        <end position="83"/>
    </location>
</feature>
<reference evidence="6" key="1">
    <citation type="journal article" date="2024" name="Int. J. Syst. Evol. Microbiol.">
        <title>Turicibacter faecis sp. nov., isolated from faeces of heart failure mouse model.</title>
        <authorList>
            <person name="Imamura Y."/>
            <person name="Motooka D."/>
            <person name="Nakajima Y."/>
            <person name="Ito S."/>
            <person name="Kitakaze M."/>
            <person name="Iida T."/>
            <person name="Nakamura S."/>
        </authorList>
    </citation>
    <scope>NUCLEOTIDE SEQUENCE</scope>
    <source>
        <strain evidence="6">TC023</strain>
    </source>
</reference>
<proteinExistence type="predicted"/>
<keyword evidence="1" id="KW-1003">Cell membrane</keyword>
<dbReference type="EMBL" id="AP028127">
    <property type="protein sequence ID" value="BEH90097.1"/>
    <property type="molecule type" value="Genomic_DNA"/>
</dbReference>
<evidence type="ECO:0000256" key="4">
    <source>
        <dbReference type="ARBA" id="ARBA00023136"/>
    </source>
</evidence>
<organism evidence="6 7">
    <name type="scientific">Turicibacter faecis</name>
    <dbReference type="NCBI Taxonomy" id="2963365"/>
    <lineage>
        <taxon>Bacteria</taxon>
        <taxon>Bacillati</taxon>
        <taxon>Bacillota</taxon>
        <taxon>Erysipelotrichia</taxon>
        <taxon>Erysipelotrichales</taxon>
        <taxon>Turicibacteraceae</taxon>
        <taxon>Turicibacter</taxon>
    </lineage>
</organism>
<evidence type="ECO:0000256" key="2">
    <source>
        <dbReference type="ARBA" id="ARBA00022692"/>
    </source>
</evidence>
<feature type="transmembrane region" description="Helical" evidence="5">
    <location>
        <begin position="33"/>
        <end position="53"/>
    </location>
</feature>
<keyword evidence="2 5" id="KW-0812">Transmembrane</keyword>
<feature type="transmembrane region" description="Helical" evidence="5">
    <location>
        <begin position="6"/>
        <end position="26"/>
    </location>
</feature>
<feature type="transmembrane region" description="Helical" evidence="5">
    <location>
        <begin position="147"/>
        <end position="168"/>
    </location>
</feature>
<dbReference type="InterPro" id="IPR003810">
    <property type="entry name" value="Mntp/YtaF"/>
</dbReference>
<protein>
    <submittedName>
        <fullName evidence="6">Sporulation membrane protein YtaF</fullName>
    </submittedName>
</protein>
<dbReference type="NCBIfam" id="TIGR02840">
    <property type="entry name" value="spore_YtaF"/>
    <property type="match status" value="1"/>
</dbReference>
<feature type="transmembrane region" description="Helical" evidence="5">
    <location>
        <begin position="180"/>
        <end position="198"/>
    </location>
</feature>
<gene>
    <name evidence="6" type="ORF">T23_01990</name>
</gene>
<dbReference type="InterPro" id="IPR014205">
    <property type="entry name" value="Spore_YtaF"/>
</dbReference>
<name>A0ABM8IFR9_9FIRM</name>